<sequence length="182" mass="20231">MAAHDTFPPFGAPDGLQETRSQISCDFRQLHVYSEHYSAYAEVYQPDPPGLIRDDLRLLPPWRGSSSFPGKIPVSANRAEIARHCRARSAGVSGEWSLPENFRSKLSTTCDLSTDCGSAVVPTYRWPSHLWHGRCEGHPDRQAKEHRRRSRGPRRSAAAWGGGPGRCRGRRRPGRGGDAVES</sequence>
<dbReference type="Proteomes" id="UP000000757">
    <property type="component" value="Chromosome"/>
</dbReference>
<dbReference type="STRING" id="246196.MSMEG_6172"/>
<keyword evidence="3" id="KW-1185">Reference proteome</keyword>
<evidence type="ECO:0000313" key="3">
    <source>
        <dbReference type="Proteomes" id="UP000000757"/>
    </source>
</evidence>
<dbReference type="OrthoDB" id="4764172at2"/>
<dbReference type="KEGG" id="msm:MSMEG_6172"/>
<proteinExistence type="predicted"/>
<feature type="compositionally biased region" description="Basic residues" evidence="1">
    <location>
        <begin position="144"/>
        <end position="154"/>
    </location>
</feature>
<reference evidence="2 3" key="1">
    <citation type="submission" date="2006-10" db="EMBL/GenBank/DDBJ databases">
        <authorList>
            <person name="Fleischmann R.D."/>
            <person name="Dodson R.J."/>
            <person name="Haft D.H."/>
            <person name="Merkel J.S."/>
            <person name="Nelson W.C."/>
            <person name="Fraser C.M."/>
        </authorList>
    </citation>
    <scope>NUCLEOTIDE SEQUENCE [LARGE SCALE GENOMIC DNA]</scope>
    <source>
        <strain evidence="3">ATCC 700084 / mc(2)155</strain>
    </source>
</reference>
<organism evidence="2 3">
    <name type="scientific">Mycolicibacterium smegmatis (strain ATCC 700084 / mc(2)155)</name>
    <name type="common">Mycobacterium smegmatis</name>
    <dbReference type="NCBI Taxonomy" id="246196"/>
    <lineage>
        <taxon>Bacteria</taxon>
        <taxon>Bacillati</taxon>
        <taxon>Actinomycetota</taxon>
        <taxon>Actinomycetes</taxon>
        <taxon>Mycobacteriales</taxon>
        <taxon>Mycobacteriaceae</taxon>
        <taxon>Mycolicibacterium</taxon>
    </lineage>
</organism>
<dbReference type="AlphaFoldDB" id="A0R5F4"/>
<protein>
    <submittedName>
        <fullName evidence="2">Uncharacterized protein</fullName>
    </submittedName>
</protein>
<evidence type="ECO:0000256" key="1">
    <source>
        <dbReference type="SAM" id="MobiDB-lite"/>
    </source>
</evidence>
<evidence type="ECO:0000313" key="2">
    <source>
        <dbReference type="EMBL" id="ABK75429.1"/>
    </source>
</evidence>
<dbReference type="EMBL" id="CP000480">
    <property type="protein sequence ID" value="ABK75429.1"/>
    <property type="molecule type" value="Genomic_DNA"/>
</dbReference>
<gene>
    <name evidence="2" type="ordered locus">MSMEG_6172</name>
</gene>
<dbReference type="PATRIC" id="fig|246196.19.peg.6011"/>
<feature type="region of interest" description="Disordered" evidence="1">
    <location>
        <begin position="135"/>
        <end position="182"/>
    </location>
</feature>
<accession>A0R5F4</accession>
<name>A0R5F4_MYCS2</name>